<comment type="caution">
    <text evidence="1">The sequence shown here is derived from an EMBL/GenBank/DDBJ whole genome shotgun (WGS) entry which is preliminary data.</text>
</comment>
<dbReference type="InterPro" id="IPR015159">
    <property type="entry name" value="Rec107"/>
</dbReference>
<dbReference type="EMBL" id="CCBQ010000040">
    <property type="protein sequence ID" value="CDO94813.1"/>
    <property type="molecule type" value="Genomic_DNA"/>
</dbReference>
<dbReference type="OrthoDB" id="3997928at2759"/>
<dbReference type="Proteomes" id="UP000031516">
    <property type="component" value="Unassembled WGS sequence"/>
</dbReference>
<gene>
    <name evidence="1" type="ORF">KLDO_g3068</name>
</gene>
<dbReference type="GO" id="GO:0007131">
    <property type="term" value="P:reciprocal meiotic recombination"/>
    <property type="evidence" value="ECO:0007669"/>
    <property type="project" value="InterPro"/>
</dbReference>
<protein>
    <submittedName>
        <fullName evidence="1">WGS project CCBQ000000000 data, contig 00046</fullName>
    </submittedName>
</protein>
<dbReference type="AlphaFoldDB" id="A0A0A8L9N5"/>
<proteinExistence type="predicted"/>
<dbReference type="GO" id="GO:0000794">
    <property type="term" value="C:condensed nuclear chromosome"/>
    <property type="evidence" value="ECO:0007669"/>
    <property type="project" value="InterPro"/>
</dbReference>
<name>A0A0A8L9N5_9SACH</name>
<evidence type="ECO:0000313" key="2">
    <source>
        <dbReference type="Proteomes" id="UP000031516"/>
    </source>
</evidence>
<sequence length="84" mass="9495">MAEENESETDYGSSPFKTVPDADKQILEWTSRLELETVHLRDTSESLFKIIKENVDELSSSRKLFQAELESRKGMDCAAAIKLG</sequence>
<organism evidence="1 2">
    <name type="scientific">Kluyveromyces dobzhanskii CBS 2104</name>
    <dbReference type="NCBI Taxonomy" id="1427455"/>
    <lineage>
        <taxon>Eukaryota</taxon>
        <taxon>Fungi</taxon>
        <taxon>Dikarya</taxon>
        <taxon>Ascomycota</taxon>
        <taxon>Saccharomycotina</taxon>
        <taxon>Saccharomycetes</taxon>
        <taxon>Saccharomycetales</taxon>
        <taxon>Saccharomycetaceae</taxon>
        <taxon>Kluyveromyces</taxon>
    </lineage>
</organism>
<accession>A0A0A8L9N5</accession>
<evidence type="ECO:0000313" key="1">
    <source>
        <dbReference type="EMBL" id="CDO94813.1"/>
    </source>
</evidence>
<dbReference type="Pfam" id="PF09074">
    <property type="entry name" value="Mer2"/>
    <property type="match status" value="1"/>
</dbReference>
<keyword evidence="2" id="KW-1185">Reference proteome</keyword>
<reference evidence="1 2" key="1">
    <citation type="submission" date="2014-03" db="EMBL/GenBank/DDBJ databases">
        <title>The genome of Kluyveromyces dobzhanskii.</title>
        <authorList>
            <person name="Nystedt B."/>
            <person name="Astrom S."/>
        </authorList>
    </citation>
    <scope>NUCLEOTIDE SEQUENCE [LARGE SCALE GENOMIC DNA]</scope>
    <source>
        <strain evidence="1 2">CBS 2104</strain>
    </source>
</reference>